<keyword evidence="3" id="KW-1185">Reference proteome</keyword>
<feature type="signal peptide" evidence="1">
    <location>
        <begin position="1"/>
        <end position="18"/>
    </location>
</feature>
<proteinExistence type="predicted"/>
<gene>
    <name evidence="2" type="ORF">EMA8858_00051</name>
</gene>
<evidence type="ECO:0000313" key="3">
    <source>
        <dbReference type="Proteomes" id="UP000837932"/>
    </source>
</evidence>
<protein>
    <recommendedName>
        <fullName evidence="4">Ig-like domain-containing protein</fullName>
    </recommendedName>
</protein>
<keyword evidence="1" id="KW-0732">Signal</keyword>
<evidence type="ECO:0000256" key="1">
    <source>
        <dbReference type="SAM" id="SignalP"/>
    </source>
</evidence>
<sequence>MRFVLSLLLFTHSFFAFSNNIIADTTFSIIAYTPTTICGNDSVYLAASPCAGRIVWSDGETTNYNFVNQAGSYTAFCEATNETSNAITVTIKPTHPKPTVSLSVVDFQNVLTASPCSGEIYWNNGSVGTSITVTENGVYYAFCRGTLCESPPSNSFNTNVVPTPLVSTNKTQICSAESAILTATGCTGTITWTGGLTGSSIQVSFAGTYSAYCSADGHQSLNSENIIISSIDILPPTIASSNGQLCLNPSVTLLASGCNEGTIIWNNGITATSIEVAVAGTYSAQCQNICGLSLPSNVMTIAAAGSVPMGPVISSTKMILCDGEAATLTATGCVGNLIWNNNMTSSTIQITQSGTYSATCHNQCGSSPQSNLIIITTSPLPSTPLINSNKTIICNGETATLTATGCNGTLVWNNGMTTNSIVISLQGTYSALCQNLCGSSNASNQIIIRSSIIPTTPLITTNKIIMCDGEKATLTATGCNGTLQWSNGATISSIQLSFAGTYTANCQNICGKSVESNQIILKMGNTPTIPNITSTKTLICNQEASTLSASNCLGNIAWSNAKTGSQITVTNGGIYTAKCETICGISLSSNAINIIEKSLQCTPISIIKVRK</sequence>
<dbReference type="Proteomes" id="UP000837932">
    <property type="component" value="Unassembled WGS sequence"/>
</dbReference>
<dbReference type="EMBL" id="CAKLPY010000001">
    <property type="protein sequence ID" value="CAH0993946.1"/>
    <property type="molecule type" value="Genomic_DNA"/>
</dbReference>
<evidence type="ECO:0000313" key="2">
    <source>
        <dbReference type="EMBL" id="CAH0993946.1"/>
    </source>
</evidence>
<evidence type="ECO:0008006" key="4">
    <source>
        <dbReference type="Google" id="ProtNLM"/>
    </source>
</evidence>
<feature type="chain" id="PRO_5046495967" description="Ig-like domain-containing protein" evidence="1">
    <location>
        <begin position="19"/>
        <end position="611"/>
    </location>
</feature>
<organism evidence="2 3">
    <name type="scientific">Emticicia aquatica</name>
    <dbReference type="NCBI Taxonomy" id="1681835"/>
    <lineage>
        <taxon>Bacteria</taxon>
        <taxon>Pseudomonadati</taxon>
        <taxon>Bacteroidota</taxon>
        <taxon>Cytophagia</taxon>
        <taxon>Cytophagales</taxon>
        <taxon>Leadbetterellaceae</taxon>
        <taxon>Emticicia</taxon>
    </lineage>
</organism>
<accession>A0ABN8EM58</accession>
<comment type="caution">
    <text evidence="2">The sequence shown here is derived from an EMBL/GenBank/DDBJ whole genome shotgun (WGS) entry which is preliminary data.</text>
</comment>
<dbReference type="RefSeq" id="WP_238803709.1">
    <property type="nucleotide sequence ID" value="NZ_CAKLPY010000001.1"/>
</dbReference>
<reference evidence="2" key="1">
    <citation type="submission" date="2021-12" db="EMBL/GenBank/DDBJ databases">
        <authorList>
            <person name="Rodrigo-Torres L."/>
            <person name="Arahal R. D."/>
            <person name="Lucena T."/>
        </authorList>
    </citation>
    <scope>NUCLEOTIDE SEQUENCE</scope>
    <source>
        <strain evidence="2">CECT 8858</strain>
    </source>
</reference>
<name>A0ABN8EM58_9BACT</name>